<dbReference type="InterPro" id="IPR036318">
    <property type="entry name" value="FAD-bd_PCMH-like_sf"/>
</dbReference>
<keyword evidence="5 7" id="KW-0129">CBS domain</keyword>
<organism evidence="12">
    <name type="scientific">Coralloluteibacterium stylophorae</name>
    <dbReference type="NCBI Taxonomy" id="1776034"/>
    <lineage>
        <taxon>Bacteria</taxon>
        <taxon>Pseudomonadati</taxon>
        <taxon>Pseudomonadota</taxon>
        <taxon>Gammaproteobacteria</taxon>
        <taxon>Lysobacterales</taxon>
        <taxon>Lysobacteraceae</taxon>
        <taxon>Coralloluteibacterium</taxon>
    </lineage>
</organism>
<feature type="transmembrane region" description="Helical" evidence="9">
    <location>
        <begin position="138"/>
        <end position="160"/>
    </location>
</feature>
<evidence type="ECO:0000313" key="14">
    <source>
        <dbReference type="Proteomes" id="UP000675747"/>
    </source>
</evidence>
<reference evidence="13 14" key="1">
    <citation type="journal article" date="2021" name="Microbiol. Resour. Announc.">
        <title>Draft Genome Sequence of Coralloluteibacterium stylophorae LMG 29479T.</title>
        <authorList>
            <person name="Karlyshev A.V."/>
            <person name="Kudryashova E.B."/>
            <person name="Ariskina E.V."/>
            <person name="Conroy A.P."/>
            <person name="Abidueva E.Y."/>
        </authorList>
    </citation>
    <scope>NUCLEOTIDE SEQUENCE [LARGE SCALE GENOMIC DNA]</scope>
    <source>
        <strain evidence="13 14">LMG 29479</strain>
    </source>
</reference>
<dbReference type="Pfam" id="PF03471">
    <property type="entry name" value="CorC_HlyC"/>
    <property type="match status" value="1"/>
</dbReference>
<dbReference type="EMBL" id="JAGQFT020000002">
    <property type="protein sequence ID" value="MBS7456198.1"/>
    <property type="molecule type" value="Genomic_DNA"/>
</dbReference>
<dbReference type="CDD" id="cd04590">
    <property type="entry name" value="CBS_pair_CorC_HlyC_assoc"/>
    <property type="match status" value="1"/>
</dbReference>
<dbReference type="RefSeq" id="WP_211925573.1">
    <property type="nucleotide sequence ID" value="NZ_JAGQFT020000002.1"/>
</dbReference>
<keyword evidence="2 8" id="KW-0812">Transmembrane</keyword>
<keyword evidence="3" id="KW-0677">Repeat</keyword>
<evidence type="ECO:0000256" key="3">
    <source>
        <dbReference type="ARBA" id="ARBA00022737"/>
    </source>
</evidence>
<comment type="caution">
    <text evidence="12">The sequence shown here is derived from an EMBL/GenBank/DDBJ whole genome shotgun (WGS) entry which is preliminary data.</text>
</comment>
<evidence type="ECO:0000256" key="2">
    <source>
        <dbReference type="ARBA" id="ARBA00022692"/>
    </source>
</evidence>
<comment type="subcellular location">
    <subcellularLocation>
        <location evidence="1">Membrane</location>
        <topology evidence="1">Multi-pass membrane protein</topology>
    </subcellularLocation>
</comment>
<dbReference type="InterPro" id="IPR016169">
    <property type="entry name" value="FAD-bd_PCMH_sub2"/>
</dbReference>
<feature type="domain" description="CBS" evidence="10">
    <location>
        <begin position="222"/>
        <end position="282"/>
    </location>
</feature>
<evidence type="ECO:0000256" key="9">
    <source>
        <dbReference type="SAM" id="Phobius"/>
    </source>
</evidence>
<evidence type="ECO:0000256" key="5">
    <source>
        <dbReference type="ARBA" id="ARBA00023122"/>
    </source>
</evidence>
<dbReference type="InterPro" id="IPR046342">
    <property type="entry name" value="CBS_dom_sf"/>
</dbReference>
<keyword evidence="6 8" id="KW-0472">Membrane</keyword>
<evidence type="ECO:0000259" key="10">
    <source>
        <dbReference type="PROSITE" id="PS51371"/>
    </source>
</evidence>
<sequence length="444" mass="47889">MALEILVVAVLILLNGFFALSEMSVVTARKARLRMLAETSRRARMAADLAEHPERFLSTVQVGITLIGILTGVFGGEAIGLRIAAALERLVPALAPMQGWFSAEGLGLTIAVVLITFSTIIVGELLPKRIALLAPEKLAMAVAAPMGVMARIAAPAVWLLSTVMRGLMKILRLERDGDGRISEDEIHLMLLESQHQGVIDRDERSMATRVLRLGDRTADSLMTPRTRIVWLDAGAARAENLATMRATPYSRYPVLRGGEEDIVGVLEVKSLLGGLDAGGGDLFAQLRDTLFVSESTPALKLIEIFREEEQTLALVVDEYGDIQGMVTLNDVLGAIVGRQGASERGSAQAQVVTRADGSLLVDGALSIDDLGELLDLREFPGRDEHDYHTLAGMAIAQWGRIPQVGEAFDWKDWRFEIVDLDGARIDKLLVQRAAGTGAAPADGA</sequence>
<dbReference type="InterPro" id="IPR002550">
    <property type="entry name" value="CNNM"/>
</dbReference>
<gene>
    <name evidence="13" type="ORF">KB893_003490</name>
    <name evidence="12" type="ORF">KB893_03580</name>
</gene>
<dbReference type="Pfam" id="PF00571">
    <property type="entry name" value="CBS"/>
    <property type="match status" value="1"/>
</dbReference>
<feature type="transmembrane region" description="Helical" evidence="9">
    <location>
        <begin position="62"/>
        <end position="85"/>
    </location>
</feature>
<dbReference type="SUPFAM" id="SSF56176">
    <property type="entry name" value="FAD-binding/transporter-associated domain-like"/>
    <property type="match status" value="1"/>
</dbReference>
<dbReference type="SUPFAM" id="SSF54631">
    <property type="entry name" value="CBS-domain pair"/>
    <property type="match status" value="1"/>
</dbReference>
<proteinExistence type="predicted"/>
<dbReference type="Proteomes" id="UP000675747">
    <property type="component" value="Unassembled WGS sequence"/>
</dbReference>
<accession>A0A8J7VRJ2</accession>
<dbReference type="GO" id="GO:0050660">
    <property type="term" value="F:flavin adenine dinucleotide binding"/>
    <property type="evidence" value="ECO:0007669"/>
    <property type="project" value="InterPro"/>
</dbReference>
<keyword evidence="4 8" id="KW-1133">Transmembrane helix</keyword>
<dbReference type="GO" id="GO:0005886">
    <property type="term" value="C:plasma membrane"/>
    <property type="evidence" value="ECO:0007669"/>
    <property type="project" value="TreeGrafter"/>
</dbReference>
<dbReference type="Gene3D" id="3.30.465.10">
    <property type="match status" value="1"/>
</dbReference>
<dbReference type="AlphaFoldDB" id="A0A8J7VRJ2"/>
<feature type="transmembrane region" description="Helical" evidence="9">
    <location>
        <begin position="105"/>
        <end position="126"/>
    </location>
</feature>
<evidence type="ECO:0000256" key="4">
    <source>
        <dbReference type="ARBA" id="ARBA00022989"/>
    </source>
</evidence>
<dbReference type="EMBL" id="JAGQFT010000015">
    <property type="protein sequence ID" value="MBR0561604.1"/>
    <property type="molecule type" value="Genomic_DNA"/>
</dbReference>
<evidence type="ECO:0000256" key="6">
    <source>
        <dbReference type="ARBA" id="ARBA00023136"/>
    </source>
</evidence>
<feature type="domain" description="CNNM transmembrane" evidence="11">
    <location>
        <begin position="1"/>
        <end position="203"/>
    </location>
</feature>
<dbReference type="PANTHER" id="PTHR22777:SF17">
    <property type="entry name" value="UPF0053 PROTEIN SLL0260"/>
    <property type="match status" value="1"/>
</dbReference>
<dbReference type="FunFam" id="3.30.465.10:FF:000023">
    <property type="entry name" value="Magnesium and cobalt transporter"/>
    <property type="match status" value="1"/>
</dbReference>
<feature type="transmembrane region" description="Helical" evidence="9">
    <location>
        <begin position="6"/>
        <end position="26"/>
    </location>
</feature>
<evidence type="ECO:0000259" key="11">
    <source>
        <dbReference type="PROSITE" id="PS51846"/>
    </source>
</evidence>
<keyword evidence="14" id="KW-1185">Reference proteome</keyword>
<evidence type="ECO:0000256" key="1">
    <source>
        <dbReference type="ARBA" id="ARBA00004141"/>
    </source>
</evidence>
<protein>
    <submittedName>
        <fullName evidence="12">HlyC/CorC family transporter</fullName>
    </submittedName>
</protein>
<feature type="domain" description="CBS" evidence="10">
    <location>
        <begin position="285"/>
        <end position="342"/>
    </location>
</feature>
<dbReference type="InterPro" id="IPR044751">
    <property type="entry name" value="Ion_transp-like_CBS"/>
</dbReference>
<evidence type="ECO:0000313" key="12">
    <source>
        <dbReference type="EMBL" id="MBR0561604.1"/>
    </source>
</evidence>
<evidence type="ECO:0000256" key="8">
    <source>
        <dbReference type="PROSITE-ProRule" id="PRU01193"/>
    </source>
</evidence>
<dbReference type="PANTHER" id="PTHR22777">
    <property type="entry name" value="HEMOLYSIN-RELATED"/>
    <property type="match status" value="1"/>
</dbReference>
<evidence type="ECO:0000313" key="13">
    <source>
        <dbReference type="EMBL" id="MBS7456198.1"/>
    </source>
</evidence>
<reference evidence="12" key="2">
    <citation type="submission" date="2021-04" db="EMBL/GenBank/DDBJ databases">
        <authorList>
            <person name="Karlyshev A.V."/>
        </authorList>
    </citation>
    <scope>NUCLEOTIDE SEQUENCE</scope>
    <source>
        <strain evidence="12">LMG 29479</strain>
    </source>
</reference>
<dbReference type="Pfam" id="PF01595">
    <property type="entry name" value="CNNM"/>
    <property type="match status" value="1"/>
</dbReference>
<dbReference type="SMART" id="SM01091">
    <property type="entry name" value="CorC_HlyC"/>
    <property type="match status" value="1"/>
</dbReference>
<dbReference type="InterPro" id="IPR000644">
    <property type="entry name" value="CBS_dom"/>
</dbReference>
<dbReference type="PROSITE" id="PS51371">
    <property type="entry name" value="CBS"/>
    <property type="match status" value="2"/>
</dbReference>
<name>A0A8J7VRJ2_9GAMM</name>
<dbReference type="InterPro" id="IPR005170">
    <property type="entry name" value="Transptr-assoc_dom"/>
</dbReference>
<dbReference type="PROSITE" id="PS51846">
    <property type="entry name" value="CNNM"/>
    <property type="match status" value="1"/>
</dbReference>
<evidence type="ECO:0000256" key="7">
    <source>
        <dbReference type="PROSITE-ProRule" id="PRU00703"/>
    </source>
</evidence>
<dbReference type="Gene3D" id="3.10.580.10">
    <property type="entry name" value="CBS-domain"/>
    <property type="match status" value="1"/>
</dbReference>